<dbReference type="InterPro" id="IPR006121">
    <property type="entry name" value="HMA_dom"/>
</dbReference>
<name>A0A835S5J6_VANPL</name>
<evidence type="ECO:0000256" key="6">
    <source>
        <dbReference type="SAM" id="MobiDB-lite"/>
    </source>
</evidence>
<evidence type="ECO:0000256" key="4">
    <source>
        <dbReference type="ARBA" id="ARBA00023289"/>
    </source>
</evidence>
<gene>
    <name evidence="8" type="ORF">HPP92_002469</name>
</gene>
<evidence type="ECO:0000259" key="7">
    <source>
        <dbReference type="PROSITE" id="PS50846"/>
    </source>
</evidence>
<evidence type="ECO:0000313" key="9">
    <source>
        <dbReference type="Proteomes" id="UP000636800"/>
    </source>
</evidence>
<evidence type="ECO:0000256" key="2">
    <source>
        <dbReference type="ARBA" id="ARBA00022723"/>
    </source>
</evidence>
<evidence type="ECO:0000256" key="1">
    <source>
        <dbReference type="ARBA" id="ARBA00022481"/>
    </source>
</evidence>
<dbReference type="Proteomes" id="UP000636800">
    <property type="component" value="Chromosome 1"/>
</dbReference>
<keyword evidence="9" id="KW-1185">Reference proteome</keyword>
<reference evidence="8 9" key="1">
    <citation type="journal article" date="2020" name="Nat. Food">
        <title>A phased Vanilla planifolia genome enables genetic improvement of flavour and production.</title>
        <authorList>
            <person name="Hasing T."/>
            <person name="Tang H."/>
            <person name="Brym M."/>
            <person name="Khazi F."/>
            <person name="Huang T."/>
            <person name="Chambers A.H."/>
        </authorList>
    </citation>
    <scope>NUCLEOTIDE SEQUENCE [LARGE SCALE GENOMIC DNA]</scope>
    <source>
        <tissue evidence="8">Leaf</tissue>
    </source>
</reference>
<keyword evidence="2" id="KW-0479">Metal-binding</keyword>
<evidence type="ECO:0000256" key="5">
    <source>
        <dbReference type="ARBA" id="ARBA00024045"/>
    </source>
</evidence>
<dbReference type="Pfam" id="PF00403">
    <property type="entry name" value="HMA"/>
    <property type="match status" value="1"/>
</dbReference>
<keyword evidence="4" id="KW-0636">Prenylation</keyword>
<evidence type="ECO:0000313" key="8">
    <source>
        <dbReference type="EMBL" id="KAG0497778.1"/>
    </source>
</evidence>
<comment type="similarity">
    <text evidence="5">Belongs to the HIPP family.</text>
</comment>
<feature type="compositionally biased region" description="Gly residues" evidence="6">
    <location>
        <begin position="81"/>
        <end position="94"/>
    </location>
</feature>
<dbReference type="Gene3D" id="3.30.70.100">
    <property type="match status" value="1"/>
</dbReference>
<evidence type="ECO:0000256" key="3">
    <source>
        <dbReference type="ARBA" id="ARBA00023288"/>
    </source>
</evidence>
<dbReference type="PANTHER" id="PTHR45811">
    <property type="entry name" value="COPPER TRANSPORT PROTEIN FAMILY-RELATED"/>
    <property type="match status" value="1"/>
</dbReference>
<protein>
    <recommendedName>
        <fullName evidence="7">HMA domain-containing protein</fullName>
    </recommendedName>
</protein>
<dbReference type="AlphaFoldDB" id="A0A835S5J6"/>
<accession>A0A835S5J6</accession>
<keyword evidence="1" id="KW-0488">Methylation</keyword>
<dbReference type="GO" id="GO:0046872">
    <property type="term" value="F:metal ion binding"/>
    <property type="evidence" value="ECO:0007669"/>
    <property type="project" value="UniProtKB-KW"/>
</dbReference>
<feature type="domain" description="HMA" evidence="7">
    <location>
        <begin position="2"/>
        <end position="69"/>
    </location>
</feature>
<feature type="region of interest" description="Disordered" evidence="6">
    <location>
        <begin position="69"/>
        <end position="100"/>
    </location>
</feature>
<organism evidence="8 9">
    <name type="scientific">Vanilla planifolia</name>
    <name type="common">Vanilla</name>
    <dbReference type="NCBI Taxonomy" id="51239"/>
    <lineage>
        <taxon>Eukaryota</taxon>
        <taxon>Viridiplantae</taxon>
        <taxon>Streptophyta</taxon>
        <taxon>Embryophyta</taxon>
        <taxon>Tracheophyta</taxon>
        <taxon>Spermatophyta</taxon>
        <taxon>Magnoliopsida</taxon>
        <taxon>Liliopsida</taxon>
        <taxon>Asparagales</taxon>
        <taxon>Orchidaceae</taxon>
        <taxon>Vanilloideae</taxon>
        <taxon>Vanilleae</taxon>
        <taxon>Vanilla</taxon>
    </lineage>
</organism>
<keyword evidence="3" id="KW-0449">Lipoprotein</keyword>
<proteinExistence type="inferred from homology"/>
<comment type="caution">
    <text evidence="8">The sequence shown here is derived from an EMBL/GenBank/DDBJ whole genome shotgun (WGS) entry which is preliminary data.</text>
</comment>
<dbReference type="InterPro" id="IPR051863">
    <property type="entry name" value="HIPP"/>
</dbReference>
<dbReference type="PANTHER" id="PTHR45811:SF49">
    <property type="entry name" value="OS04G0667600 PROTEIN"/>
    <property type="match status" value="1"/>
</dbReference>
<dbReference type="InterPro" id="IPR036163">
    <property type="entry name" value="HMA_dom_sf"/>
</dbReference>
<sequence>MSKKIVVALDLHDDKAKRKALKAVSGISGVDSIAMDMKEKKLTVVGVVDPVEVVSKLRKWWHAQVFSVGPAGKEGDKKEGGGGGGGGGKEGGGGGEKKKDPNEQIAELWKLYQTNPYMFTGYIDYGAEENPNSCVIS</sequence>
<dbReference type="SUPFAM" id="SSF55008">
    <property type="entry name" value="HMA, heavy metal-associated domain"/>
    <property type="match status" value="1"/>
</dbReference>
<dbReference type="EMBL" id="JADCNL010000001">
    <property type="protein sequence ID" value="KAG0497778.1"/>
    <property type="molecule type" value="Genomic_DNA"/>
</dbReference>
<dbReference type="PROSITE" id="PS50846">
    <property type="entry name" value="HMA_2"/>
    <property type="match status" value="1"/>
</dbReference>
<dbReference type="OrthoDB" id="691673at2759"/>